<dbReference type="EMBL" id="CAJPDT010000111">
    <property type="protein sequence ID" value="CAF9938765.1"/>
    <property type="molecule type" value="Genomic_DNA"/>
</dbReference>
<dbReference type="AlphaFoldDB" id="A0A8H3PEQ0"/>
<evidence type="ECO:0008006" key="6">
    <source>
        <dbReference type="Google" id="ProtNLM"/>
    </source>
</evidence>
<feature type="region of interest" description="Disordered" evidence="3">
    <location>
        <begin position="45"/>
        <end position="69"/>
    </location>
</feature>
<evidence type="ECO:0000256" key="1">
    <source>
        <dbReference type="ARBA" id="ARBA00007177"/>
    </source>
</evidence>
<comment type="similarity">
    <text evidence="1">Belongs to the UreD family.</text>
</comment>
<dbReference type="OrthoDB" id="5550464at2759"/>
<sequence length="342" mass="37533">MPSPFPSTSSIAGKGNIYLTLLPPSTPTFSHLTYTYPLKLLPSTPHKLSPRVTKKPPSPDDALPRPPPPPETVPLLFLLTYGGGLVAGDHIDVSVRLDTGTRLTVTTQGSTKIFKPSASAPPTTRQELSVHVSNHAALWIAPDPVQPFAGSLYAQKQVFNVERGGSVGFVDWVSEGRKARGERWAFAGWRGRNEIWEVYGEKMERRRLVVRDAVVLDGTDISGRMDGMGVFGTVLLRGPLFEALADFFVEEFKALPRIGGRSWTNAGDTAQELTAGEEWRRKRVQREREDGVLWTACNVRGCTTVKFAAKEVEGAKTWLGNMLKEEGGVGREFGDGGLMFVR</sequence>
<evidence type="ECO:0000256" key="3">
    <source>
        <dbReference type="SAM" id="MobiDB-lite"/>
    </source>
</evidence>
<keyword evidence="2" id="KW-0143">Chaperone</keyword>
<dbReference type="PANTHER" id="PTHR33643">
    <property type="entry name" value="UREASE ACCESSORY PROTEIN D"/>
    <property type="match status" value="1"/>
</dbReference>
<comment type="caution">
    <text evidence="4">The sequence shown here is derived from an EMBL/GenBank/DDBJ whole genome shotgun (WGS) entry which is preliminary data.</text>
</comment>
<keyword evidence="5" id="KW-1185">Reference proteome</keyword>
<accession>A0A8H3PEQ0</accession>
<reference evidence="4" key="1">
    <citation type="submission" date="2021-03" db="EMBL/GenBank/DDBJ databases">
        <authorList>
            <person name="Tagirdzhanova G."/>
        </authorList>
    </citation>
    <scope>NUCLEOTIDE SEQUENCE</scope>
</reference>
<dbReference type="GO" id="GO:0016151">
    <property type="term" value="F:nickel cation binding"/>
    <property type="evidence" value="ECO:0007669"/>
    <property type="project" value="InterPro"/>
</dbReference>
<protein>
    <recommendedName>
        <fullName evidence="6">Urease accessory protein UreD</fullName>
    </recommendedName>
</protein>
<evidence type="ECO:0000256" key="2">
    <source>
        <dbReference type="ARBA" id="ARBA00023186"/>
    </source>
</evidence>
<name>A0A8H3PEQ0_9LECA</name>
<dbReference type="Pfam" id="PF01774">
    <property type="entry name" value="UreD"/>
    <property type="match status" value="1"/>
</dbReference>
<dbReference type="PANTHER" id="PTHR33643:SF1">
    <property type="entry name" value="UREASE ACCESSORY PROTEIN D"/>
    <property type="match status" value="1"/>
</dbReference>
<dbReference type="Proteomes" id="UP000664534">
    <property type="component" value="Unassembled WGS sequence"/>
</dbReference>
<dbReference type="HAMAP" id="MF_01384">
    <property type="entry name" value="UreD"/>
    <property type="match status" value="1"/>
</dbReference>
<evidence type="ECO:0000313" key="4">
    <source>
        <dbReference type="EMBL" id="CAF9938765.1"/>
    </source>
</evidence>
<organism evidence="4 5">
    <name type="scientific">Imshaugia aleurites</name>
    <dbReference type="NCBI Taxonomy" id="172621"/>
    <lineage>
        <taxon>Eukaryota</taxon>
        <taxon>Fungi</taxon>
        <taxon>Dikarya</taxon>
        <taxon>Ascomycota</taxon>
        <taxon>Pezizomycotina</taxon>
        <taxon>Lecanoromycetes</taxon>
        <taxon>OSLEUM clade</taxon>
        <taxon>Lecanoromycetidae</taxon>
        <taxon>Lecanorales</taxon>
        <taxon>Lecanorineae</taxon>
        <taxon>Parmeliaceae</taxon>
        <taxon>Imshaugia</taxon>
    </lineage>
</organism>
<evidence type="ECO:0000313" key="5">
    <source>
        <dbReference type="Proteomes" id="UP000664534"/>
    </source>
</evidence>
<dbReference type="InterPro" id="IPR002669">
    <property type="entry name" value="UreD"/>
</dbReference>
<gene>
    <name evidence="4" type="ORF">IMSHALPRED_001082</name>
</gene>
<proteinExistence type="inferred from homology"/>